<dbReference type="Gene3D" id="3.30.300.30">
    <property type="match status" value="1"/>
</dbReference>
<dbReference type="InterPro" id="IPR020845">
    <property type="entry name" value="AMP-binding_CS"/>
</dbReference>
<feature type="domain" description="AMP-binding enzyme C-terminal" evidence="4">
    <location>
        <begin position="375"/>
        <end position="454"/>
    </location>
</feature>
<evidence type="ECO:0000256" key="2">
    <source>
        <dbReference type="ARBA" id="ARBA00023140"/>
    </source>
</evidence>
<dbReference type="AlphaFoldDB" id="A0AAQ4FCV5"/>
<proteinExistence type="predicted"/>
<dbReference type="Gene3D" id="3.40.50.12780">
    <property type="entry name" value="N-terminal domain of ligase-like"/>
    <property type="match status" value="1"/>
</dbReference>
<organism evidence="5 6">
    <name type="scientific">Amblyomma americanum</name>
    <name type="common">Lone star tick</name>
    <dbReference type="NCBI Taxonomy" id="6943"/>
    <lineage>
        <taxon>Eukaryota</taxon>
        <taxon>Metazoa</taxon>
        <taxon>Ecdysozoa</taxon>
        <taxon>Arthropoda</taxon>
        <taxon>Chelicerata</taxon>
        <taxon>Arachnida</taxon>
        <taxon>Acari</taxon>
        <taxon>Parasitiformes</taxon>
        <taxon>Ixodida</taxon>
        <taxon>Ixodoidea</taxon>
        <taxon>Ixodidae</taxon>
        <taxon>Amblyomminae</taxon>
        <taxon>Amblyomma</taxon>
    </lineage>
</organism>
<dbReference type="PANTHER" id="PTHR24096:SF422">
    <property type="entry name" value="BCDNA.GH02901"/>
    <property type="match status" value="1"/>
</dbReference>
<dbReference type="EMBL" id="JARKHS020004041">
    <property type="protein sequence ID" value="KAK8785000.1"/>
    <property type="molecule type" value="Genomic_DNA"/>
</dbReference>
<evidence type="ECO:0000256" key="1">
    <source>
        <dbReference type="ARBA" id="ARBA00004275"/>
    </source>
</evidence>
<dbReference type="PANTHER" id="PTHR24096">
    <property type="entry name" value="LONG-CHAIN-FATTY-ACID--COA LIGASE"/>
    <property type="match status" value="1"/>
</dbReference>
<accession>A0AAQ4FCV5</accession>
<protein>
    <recommendedName>
        <fullName evidence="7">Acyl-coa synthetase</fullName>
    </recommendedName>
</protein>
<dbReference type="Pfam" id="PF13193">
    <property type="entry name" value="AMP-binding_C"/>
    <property type="match status" value="1"/>
</dbReference>
<evidence type="ECO:0000313" key="5">
    <source>
        <dbReference type="EMBL" id="KAK8785000.1"/>
    </source>
</evidence>
<name>A0AAQ4FCV5_AMBAM</name>
<dbReference type="GO" id="GO:0016405">
    <property type="term" value="F:CoA-ligase activity"/>
    <property type="evidence" value="ECO:0007669"/>
    <property type="project" value="TreeGrafter"/>
</dbReference>
<feature type="domain" description="AMP-dependent synthetase/ligase" evidence="3">
    <location>
        <begin position="33"/>
        <end position="319"/>
    </location>
</feature>
<dbReference type="InterPro" id="IPR042099">
    <property type="entry name" value="ANL_N_sf"/>
</dbReference>
<evidence type="ECO:0000259" key="3">
    <source>
        <dbReference type="Pfam" id="PF00501"/>
    </source>
</evidence>
<dbReference type="InterPro" id="IPR045851">
    <property type="entry name" value="AMP-bd_C_sf"/>
</dbReference>
<evidence type="ECO:0008006" key="7">
    <source>
        <dbReference type="Google" id="ProtNLM"/>
    </source>
</evidence>
<dbReference type="Pfam" id="PF00501">
    <property type="entry name" value="AMP-binding"/>
    <property type="match status" value="1"/>
</dbReference>
<dbReference type="SUPFAM" id="SSF56801">
    <property type="entry name" value="Acetyl-CoA synthetase-like"/>
    <property type="match status" value="1"/>
</dbReference>
<dbReference type="InterPro" id="IPR000873">
    <property type="entry name" value="AMP-dep_synth/lig_dom"/>
</dbReference>
<evidence type="ECO:0000313" key="6">
    <source>
        <dbReference type="Proteomes" id="UP001321473"/>
    </source>
</evidence>
<comment type="caution">
    <text evidence="5">The sequence shown here is derived from an EMBL/GenBank/DDBJ whole genome shotgun (WGS) entry which is preliminary data.</text>
</comment>
<reference evidence="5 6" key="1">
    <citation type="journal article" date="2023" name="Arcadia Sci">
        <title>De novo assembly of a long-read Amblyomma americanum tick genome.</title>
        <authorList>
            <person name="Chou S."/>
            <person name="Poskanzer K.E."/>
            <person name="Rollins M."/>
            <person name="Thuy-Boun P.S."/>
        </authorList>
    </citation>
    <scope>NUCLEOTIDE SEQUENCE [LARGE SCALE GENOMIC DNA]</scope>
    <source>
        <strain evidence="5">F_SG_1</strain>
        <tissue evidence="5">Salivary glands</tissue>
    </source>
</reference>
<gene>
    <name evidence="5" type="ORF">V5799_008638</name>
</gene>
<comment type="subcellular location">
    <subcellularLocation>
        <location evidence="1">Peroxisome</location>
    </subcellularLocation>
</comment>
<evidence type="ECO:0000259" key="4">
    <source>
        <dbReference type="Pfam" id="PF13193"/>
    </source>
</evidence>
<sequence>MRASIEDHVVHSPYPTVQILCCSFYDATRKALLKDPEKPALADGAVMVTRRELFVLMQRYAAGFPKQGLAPGHMVCVHLGNSVDNFIAMWACVFAGASVMLSKTSLTERELRHQLSDSESTHVLTEPAFAEKMAKAAMSLHIKGLFATGPAEGFVSTAAFRDLDEASFREVPIPDPRDCILGICYTSGTTGLPKGVVITHYGFVANMASAGPCFSWDESDVAPSATPLMHGSGILVITFGVLLGTTIVMESLGASLQRVNELITKYKVISLTLLPAHLASLVAEMQKTGIRLAGVRRIGTGGSMLTESSRKSLQAVFPDLKCVWDRRRLSRSADADQGDARYYDEDGRLYIVQRLKEMIKCMDNQVVPAELEELILEEHSDLISDVVIVGLPSAKHGEAPAAVIVLKDHSGSKCDTENLAKKIKATAADNLAVHKHRYGGVYFFESLLRTDTGKVIRNALILEGTD</sequence>
<keyword evidence="2" id="KW-0576">Peroxisome</keyword>
<dbReference type="GO" id="GO:0005777">
    <property type="term" value="C:peroxisome"/>
    <property type="evidence" value="ECO:0007669"/>
    <property type="project" value="UniProtKB-SubCell"/>
</dbReference>
<dbReference type="Proteomes" id="UP001321473">
    <property type="component" value="Unassembled WGS sequence"/>
</dbReference>
<dbReference type="InterPro" id="IPR025110">
    <property type="entry name" value="AMP-bd_C"/>
</dbReference>
<keyword evidence="6" id="KW-1185">Reference proteome</keyword>
<dbReference type="PROSITE" id="PS00455">
    <property type="entry name" value="AMP_BINDING"/>
    <property type="match status" value="1"/>
</dbReference>